<reference evidence="10" key="2">
    <citation type="submission" date="2025-08" db="UniProtKB">
        <authorList>
            <consortium name="RefSeq"/>
        </authorList>
    </citation>
    <scope>IDENTIFICATION</scope>
</reference>
<dbReference type="PROSITE" id="PS50082">
    <property type="entry name" value="WD_REPEATS_2"/>
    <property type="match status" value="3"/>
</dbReference>
<organism evidence="9 10">
    <name type="scientific">Hydra vulgaris</name>
    <name type="common">Hydra</name>
    <name type="synonym">Hydra attenuata</name>
    <dbReference type="NCBI Taxonomy" id="6087"/>
    <lineage>
        <taxon>Eukaryota</taxon>
        <taxon>Metazoa</taxon>
        <taxon>Cnidaria</taxon>
        <taxon>Hydrozoa</taxon>
        <taxon>Hydroidolina</taxon>
        <taxon>Anthoathecata</taxon>
        <taxon>Aplanulata</taxon>
        <taxon>Hydridae</taxon>
        <taxon>Hydra</taxon>
    </lineage>
</organism>
<dbReference type="SUPFAM" id="SSF50978">
    <property type="entry name" value="WD40 repeat-like"/>
    <property type="match status" value="1"/>
</dbReference>
<evidence type="ECO:0000256" key="2">
    <source>
        <dbReference type="ARBA" id="ARBA00008495"/>
    </source>
</evidence>
<evidence type="ECO:0000259" key="8">
    <source>
        <dbReference type="PROSITE" id="PS51396"/>
    </source>
</evidence>
<gene>
    <name evidence="10" type="primary">LOC100202945</name>
</gene>
<dbReference type="Proteomes" id="UP001652625">
    <property type="component" value="Chromosome 02"/>
</dbReference>
<reference evidence="9" key="1">
    <citation type="submission" date="2025-05" db="UniProtKB">
        <authorList>
            <consortium name="RefSeq"/>
        </authorList>
    </citation>
    <scope>NUCLEOTIDE SEQUENCE [LARGE SCALE GENOMIC DNA]</scope>
</reference>
<name>A0ABM4BBP7_HYDVU</name>
<dbReference type="PROSITE" id="PS50294">
    <property type="entry name" value="WD_REPEATS_REGION"/>
    <property type="match status" value="2"/>
</dbReference>
<dbReference type="InterPro" id="IPR036322">
    <property type="entry name" value="WD40_repeat_dom_sf"/>
</dbReference>
<protein>
    <submittedName>
        <fullName evidence="10">Phospholipase A-2-activating protein isoform X2</fullName>
    </submittedName>
</protein>
<evidence type="ECO:0000313" key="9">
    <source>
        <dbReference type="Proteomes" id="UP001652625"/>
    </source>
</evidence>
<proteinExistence type="inferred from homology"/>
<keyword evidence="3" id="KW-0963">Cytoplasm</keyword>
<dbReference type="InterPro" id="IPR038122">
    <property type="entry name" value="PFU_sf"/>
</dbReference>
<dbReference type="PROSITE" id="PS51394">
    <property type="entry name" value="PFU"/>
    <property type="match status" value="1"/>
</dbReference>
<keyword evidence="4 6" id="KW-0853">WD repeat</keyword>
<dbReference type="InterPro" id="IPR001680">
    <property type="entry name" value="WD40_rpt"/>
</dbReference>
<evidence type="ECO:0000256" key="5">
    <source>
        <dbReference type="ARBA" id="ARBA00022737"/>
    </source>
</evidence>
<dbReference type="InterPro" id="IPR013535">
    <property type="entry name" value="PUL_dom"/>
</dbReference>
<dbReference type="GeneID" id="100202945"/>
<evidence type="ECO:0000256" key="1">
    <source>
        <dbReference type="ARBA" id="ARBA00004496"/>
    </source>
</evidence>
<dbReference type="Gene3D" id="2.130.10.10">
    <property type="entry name" value="YVTN repeat-like/Quinoprotein amine dehydrogenase"/>
    <property type="match status" value="1"/>
</dbReference>
<dbReference type="PROSITE" id="PS51396">
    <property type="entry name" value="PUL"/>
    <property type="match status" value="1"/>
</dbReference>
<dbReference type="RefSeq" id="XP_065646355.1">
    <property type="nucleotide sequence ID" value="XM_065790283.1"/>
</dbReference>
<feature type="repeat" description="WD" evidence="6">
    <location>
        <begin position="142"/>
        <end position="173"/>
    </location>
</feature>
<dbReference type="Gene3D" id="1.25.10.10">
    <property type="entry name" value="Leucine-rich Repeat Variant"/>
    <property type="match status" value="1"/>
</dbReference>
<feature type="domain" description="PFU" evidence="7">
    <location>
        <begin position="363"/>
        <end position="464"/>
    </location>
</feature>
<dbReference type="Pfam" id="PF08324">
    <property type="entry name" value="PUL"/>
    <property type="match status" value="1"/>
</dbReference>
<evidence type="ECO:0000313" key="10">
    <source>
        <dbReference type="RefSeq" id="XP_065646355.1"/>
    </source>
</evidence>
<dbReference type="SMART" id="SM00320">
    <property type="entry name" value="WD40"/>
    <property type="match status" value="7"/>
</dbReference>
<dbReference type="Pfam" id="PF00400">
    <property type="entry name" value="WD40"/>
    <property type="match status" value="6"/>
</dbReference>
<dbReference type="PANTHER" id="PTHR19849">
    <property type="entry name" value="PHOSPHOLIPASE A-2-ACTIVATING PROTEIN"/>
    <property type="match status" value="1"/>
</dbReference>
<comment type="subcellular location">
    <subcellularLocation>
        <location evidence="1">Cytoplasm</location>
    </subcellularLocation>
</comment>
<evidence type="ECO:0000256" key="6">
    <source>
        <dbReference type="PROSITE-ProRule" id="PRU00221"/>
    </source>
</evidence>
<accession>A0ABM4BBP7</accession>
<dbReference type="Gene3D" id="3.10.20.870">
    <property type="entry name" value="PFU (PLAA family ubiquitin binding), C-terminal domain"/>
    <property type="match status" value="1"/>
</dbReference>
<evidence type="ECO:0000259" key="7">
    <source>
        <dbReference type="PROSITE" id="PS51394"/>
    </source>
</evidence>
<dbReference type="InterPro" id="IPR011989">
    <property type="entry name" value="ARM-like"/>
</dbReference>
<dbReference type="PANTHER" id="PTHR19849:SF0">
    <property type="entry name" value="PHOSPHOLIPASE A-2-ACTIVATING PROTEIN"/>
    <property type="match status" value="1"/>
</dbReference>
<feature type="repeat" description="WD" evidence="6">
    <location>
        <begin position="103"/>
        <end position="133"/>
    </location>
</feature>
<comment type="similarity">
    <text evidence="2">Belongs to the WD repeat PLAP family.</text>
</comment>
<dbReference type="Pfam" id="PF09070">
    <property type="entry name" value="PFU"/>
    <property type="match status" value="1"/>
</dbReference>
<feature type="repeat" description="WD" evidence="6">
    <location>
        <begin position="222"/>
        <end position="255"/>
    </location>
</feature>
<keyword evidence="9" id="KW-1185">Reference proteome</keyword>
<dbReference type="InterPro" id="IPR015155">
    <property type="entry name" value="PFU"/>
</dbReference>
<keyword evidence="5" id="KW-0677">Repeat</keyword>
<dbReference type="InterPro" id="IPR015943">
    <property type="entry name" value="WD40/YVTN_repeat-like_dom_sf"/>
</dbReference>
<evidence type="ECO:0000256" key="3">
    <source>
        <dbReference type="ARBA" id="ARBA00022490"/>
    </source>
</evidence>
<evidence type="ECO:0000256" key="4">
    <source>
        <dbReference type="ARBA" id="ARBA00022574"/>
    </source>
</evidence>
<feature type="domain" description="PUL" evidence="8">
    <location>
        <begin position="522"/>
        <end position="783"/>
    </location>
</feature>
<sequence length="787" mass="87131">MAYKLKSNLVGHKADVRAVIPSLYPPGGILSVSRDKSCRLWIPDDETNSFYEGNIFLGHLNYVASVCTIPASEKYPHGLIATGGNDKLILVFDFNSQDPIMRLEGHTGAVCTLTAGIYGMLLSGSWDKTAKVWINGAVAMTLTGHDGAVWGIETIAELGIILTGSADKTIKMWRAGKCERTFSGHTDCVRDIVAIDKESFLSCSNDGSIRKWLLSGECCHIYKEHSNYVYSISVFPDSIEDFVSSGEDRAIKIWKGGNCVQTIILPCQSVWSVAVLNNGDIVAGSSDGMVRVFTCNESQYASPDLIKLFEEEVSNQAIPAAANLDLGEIKVDQLPGPEALLTHGVKKDQTKLIKKNGVVEAYQWDEINSRWQKIGEVTGAAGEDGSKRTEGKKMYKGKEYDFLFDVDIQEGKPPLKLPFNLTEDPWVVADKFLKDNDLSPMFLDEVAGFILKNTAGVTIGLSSNQFADPFTGGSRYIPGTNSSTNISNGVDPFTGGARYVPETFKTSSANQPGSNKILQCVSYIPERCYLKFTVGKSETIIAKIIEFNQQLQQEMRVNENEVQTVKDSITNLLNGKNTLEKDTFNIITSSITKMLLWPNDKLLPVLDVFRILVLNENLAVLLLNEVCLEQLLSITRSSLFNNIMLVFRILTNAFIHPDTACMIFDRKNKILESCEILYRQMNKNVSISVSSYVMNCCIYSYLNKSSFEEKIQLCTYINNFLKIDMDSEAMFRTVVALGTLLSDSEDIIAFAKSLEMHNVLAPLLANSTDLAKLQECCKVVVQILDNS</sequence>
<dbReference type="CDD" id="cd00200">
    <property type="entry name" value="WD40"/>
    <property type="match status" value="1"/>
</dbReference>